<evidence type="ECO:0000256" key="7">
    <source>
        <dbReference type="ARBA" id="ARBA00022840"/>
    </source>
</evidence>
<organism evidence="13 14">
    <name type="scientific">Streptomyces ovatisporus</name>
    <dbReference type="NCBI Taxonomy" id="1128682"/>
    <lineage>
        <taxon>Bacteria</taxon>
        <taxon>Bacillati</taxon>
        <taxon>Actinomycetota</taxon>
        <taxon>Actinomycetes</taxon>
        <taxon>Kitasatosporales</taxon>
        <taxon>Streptomycetaceae</taxon>
        <taxon>Streptomyces</taxon>
    </lineage>
</organism>
<dbReference type="EMBL" id="JBHSFH010000004">
    <property type="protein sequence ID" value="MFC4493489.1"/>
    <property type="molecule type" value="Genomic_DNA"/>
</dbReference>
<evidence type="ECO:0000256" key="4">
    <source>
        <dbReference type="ARBA" id="ARBA00022679"/>
    </source>
</evidence>
<dbReference type="EC" id="2.7.13.3" evidence="2"/>
<keyword evidence="10" id="KW-1133">Transmembrane helix</keyword>
<keyword evidence="14" id="KW-1185">Reference proteome</keyword>
<proteinExistence type="predicted"/>
<keyword evidence="4" id="KW-0808">Transferase</keyword>
<dbReference type="InterPro" id="IPR003594">
    <property type="entry name" value="HATPase_dom"/>
</dbReference>
<dbReference type="PANTHER" id="PTHR24421">
    <property type="entry name" value="NITRATE/NITRITE SENSOR PROTEIN NARX-RELATED"/>
    <property type="match status" value="1"/>
</dbReference>
<feature type="domain" description="Signal transduction histidine kinase subgroup 3 dimerisation and phosphoacceptor" evidence="12">
    <location>
        <begin position="170"/>
        <end position="234"/>
    </location>
</feature>
<dbReference type="Pfam" id="PF02518">
    <property type="entry name" value="HATPase_c"/>
    <property type="match status" value="1"/>
</dbReference>
<comment type="catalytic activity">
    <reaction evidence="1">
        <text>ATP + protein L-histidine = ADP + protein N-phospho-L-histidine.</text>
        <dbReference type="EC" id="2.7.13.3"/>
    </reaction>
</comment>
<keyword evidence="10" id="KW-0472">Membrane</keyword>
<dbReference type="InterPro" id="IPR036890">
    <property type="entry name" value="HATPase_C_sf"/>
</dbReference>
<evidence type="ECO:0000256" key="6">
    <source>
        <dbReference type="ARBA" id="ARBA00022777"/>
    </source>
</evidence>
<dbReference type="RefSeq" id="WP_386442890.1">
    <property type="nucleotide sequence ID" value="NZ_JBHSFH010000004.1"/>
</dbReference>
<evidence type="ECO:0000256" key="9">
    <source>
        <dbReference type="SAM" id="MobiDB-lite"/>
    </source>
</evidence>
<name>A0ABV9A1M4_9ACTN</name>
<dbReference type="Pfam" id="PF07730">
    <property type="entry name" value="HisKA_3"/>
    <property type="match status" value="1"/>
</dbReference>
<dbReference type="GO" id="GO:0016301">
    <property type="term" value="F:kinase activity"/>
    <property type="evidence" value="ECO:0007669"/>
    <property type="project" value="UniProtKB-KW"/>
</dbReference>
<dbReference type="Gene3D" id="3.30.565.10">
    <property type="entry name" value="Histidine kinase-like ATPase, C-terminal domain"/>
    <property type="match status" value="1"/>
</dbReference>
<dbReference type="InterPro" id="IPR050482">
    <property type="entry name" value="Sensor_HK_TwoCompSys"/>
</dbReference>
<feature type="transmembrane region" description="Helical" evidence="10">
    <location>
        <begin position="128"/>
        <end position="144"/>
    </location>
</feature>
<evidence type="ECO:0000256" key="2">
    <source>
        <dbReference type="ARBA" id="ARBA00012438"/>
    </source>
</evidence>
<dbReference type="SUPFAM" id="SSF55874">
    <property type="entry name" value="ATPase domain of HSP90 chaperone/DNA topoisomerase II/histidine kinase"/>
    <property type="match status" value="1"/>
</dbReference>
<keyword evidence="8" id="KW-0902">Two-component regulatory system</keyword>
<dbReference type="PANTHER" id="PTHR24421:SF10">
    <property type="entry name" value="NITRATE_NITRITE SENSOR PROTEIN NARQ"/>
    <property type="match status" value="1"/>
</dbReference>
<evidence type="ECO:0000256" key="8">
    <source>
        <dbReference type="ARBA" id="ARBA00023012"/>
    </source>
</evidence>
<feature type="domain" description="Histidine kinase/HSP90-like ATPase" evidence="11">
    <location>
        <begin position="327"/>
        <end position="432"/>
    </location>
</feature>
<feature type="transmembrane region" description="Helical" evidence="10">
    <location>
        <begin position="12"/>
        <end position="31"/>
    </location>
</feature>
<feature type="region of interest" description="Disordered" evidence="9">
    <location>
        <begin position="274"/>
        <end position="325"/>
    </location>
</feature>
<protein>
    <recommendedName>
        <fullName evidence="2">histidine kinase</fullName>
        <ecNumber evidence="2">2.7.13.3</ecNumber>
    </recommendedName>
</protein>
<dbReference type="Proteomes" id="UP001595997">
    <property type="component" value="Unassembled WGS sequence"/>
</dbReference>
<accession>A0ABV9A1M4</accession>
<feature type="transmembrane region" description="Helical" evidence="10">
    <location>
        <begin position="64"/>
        <end position="87"/>
    </location>
</feature>
<evidence type="ECO:0000313" key="13">
    <source>
        <dbReference type="EMBL" id="MFC4493489.1"/>
    </source>
</evidence>
<evidence type="ECO:0000256" key="10">
    <source>
        <dbReference type="SAM" id="Phobius"/>
    </source>
</evidence>
<keyword evidence="10" id="KW-0812">Transmembrane</keyword>
<keyword evidence="7" id="KW-0067">ATP-binding</keyword>
<sequence length="451" mass="47225">MSRTAGDRIADIGLFFFAACFAVLTADAVLVGEHPSPDALFADQATGALACAALFLRRRWPVQLAVALLLAGVFSHFVTGATIVAVFTVSAGRSLRTTGLVAGIAFAPVPFFLAGGPELDDPRTVSGMTYFALVAGAIGWGLFVRSRRQLIASLHERAERAHEEARRAAREDIAREMHDVLAHRLSLLSVHAGALHFNPGAPAEEIRRTAGVIRESAHEALDDLREIIGVLRGTTSSEGARPQPVLADLARLAEESQEAGTDVTLRVETAAGAPDRALGGLGKPGLRKPGLGKPGLGKPGLGKRALGERDSANGGRAPVPPPAVGRTAYRIVQEALTNARKHAPGSPVTVTVSGGPEEGLTVLVRNPAPAEDDPRSPSDVREFAHFAPEPPMTAVPGAGQGLVGLTERAELAGGSMEYGRFGADFRVRAWLPWAPRRGHLEAAAPASDPAL</sequence>
<reference evidence="14" key="1">
    <citation type="journal article" date="2019" name="Int. J. Syst. Evol. Microbiol.">
        <title>The Global Catalogue of Microorganisms (GCM) 10K type strain sequencing project: providing services to taxonomists for standard genome sequencing and annotation.</title>
        <authorList>
            <consortium name="The Broad Institute Genomics Platform"/>
            <consortium name="The Broad Institute Genome Sequencing Center for Infectious Disease"/>
            <person name="Wu L."/>
            <person name="Ma J."/>
        </authorList>
    </citation>
    <scope>NUCLEOTIDE SEQUENCE [LARGE SCALE GENOMIC DNA]</scope>
    <source>
        <strain evidence="14">CGMCC 4.7357</strain>
    </source>
</reference>
<evidence type="ECO:0000256" key="5">
    <source>
        <dbReference type="ARBA" id="ARBA00022741"/>
    </source>
</evidence>
<evidence type="ECO:0000256" key="1">
    <source>
        <dbReference type="ARBA" id="ARBA00000085"/>
    </source>
</evidence>
<gene>
    <name evidence="13" type="ORF">ACFPA8_04990</name>
</gene>
<evidence type="ECO:0000259" key="11">
    <source>
        <dbReference type="Pfam" id="PF02518"/>
    </source>
</evidence>
<evidence type="ECO:0000313" key="14">
    <source>
        <dbReference type="Proteomes" id="UP001595997"/>
    </source>
</evidence>
<evidence type="ECO:0000256" key="3">
    <source>
        <dbReference type="ARBA" id="ARBA00022553"/>
    </source>
</evidence>
<dbReference type="InterPro" id="IPR011712">
    <property type="entry name" value="Sig_transdc_His_kin_sub3_dim/P"/>
</dbReference>
<evidence type="ECO:0000259" key="12">
    <source>
        <dbReference type="Pfam" id="PF07730"/>
    </source>
</evidence>
<feature type="transmembrane region" description="Helical" evidence="10">
    <location>
        <begin position="99"/>
        <end position="116"/>
    </location>
</feature>
<dbReference type="Gene3D" id="1.20.5.1930">
    <property type="match status" value="1"/>
</dbReference>
<keyword evidence="6 13" id="KW-0418">Kinase</keyword>
<keyword evidence="3" id="KW-0597">Phosphoprotein</keyword>
<comment type="caution">
    <text evidence="13">The sequence shown here is derived from an EMBL/GenBank/DDBJ whole genome shotgun (WGS) entry which is preliminary data.</text>
</comment>
<dbReference type="CDD" id="cd16917">
    <property type="entry name" value="HATPase_UhpB-NarQ-NarX-like"/>
    <property type="match status" value="1"/>
</dbReference>
<keyword evidence="5" id="KW-0547">Nucleotide-binding</keyword>